<evidence type="ECO:0000313" key="12">
    <source>
        <dbReference type="EMBL" id="NME43445.1"/>
    </source>
</evidence>
<organism evidence="12 13">
    <name type="scientific">Faecalicoccus pleomorphus</name>
    <dbReference type="NCBI Taxonomy" id="1323"/>
    <lineage>
        <taxon>Bacteria</taxon>
        <taxon>Bacillati</taxon>
        <taxon>Bacillota</taxon>
        <taxon>Erysipelotrichia</taxon>
        <taxon>Erysipelotrichales</taxon>
        <taxon>Erysipelotrichaceae</taxon>
        <taxon>Faecalicoccus</taxon>
    </lineage>
</organism>
<comment type="subcellular location">
    <subcellularLocation>
        <location evidence="9">Cytoplasm</location>
    </subcellularLocation>
</comment>
<dbReference type="Proteomes" id="UP000540014">
    <property type="component" value="Unassembled WGS sequence"/>
</dbReference>
<comment type="similarity">
    <text evidence="1 9">Belongs to the class-II aminoacyl-tRNA synthetase family.</text>
</comment>
<dbReference type="Gene3D" id="3.30.930.10">
    <property type="entry name" value="Bira Bifunctional Protein, Domain 2"/>
    <property type="match status" value="1"/>
</dbReference>
<dbReference type="HAMAP" id="MF_00127">
    <property type="entry name" value="His_tRNA_synth"/>
    <property type="match status" value="1"/>
</dbReference>
<keyword evidence="2 9" id="KW-0963">Cytoplasm</keyword>
<feature type="binding site" evidence="10">
    <location>
        <begin position="262"/>
        <end position="263"/>
    </location>
    <ligand>
        <name>L-histidine</name>
        <dbReference type="ChEBI" id="CHEBI:57595"/>
    </ligand>
</feature>
<feature type="binding site" evidence="10">
    <location>
        <position position="131"/>
    </location>
    <ligand>
        <name>L-histidine</name>
        <dbReference type="ChEBI" id="CHEBI:57595"/>
    </ligand>
</feature>
<evidence type="ECO:0000256" key="9">
    <source>
        <dbReference type="HAMAP-Rule" id="MF_00127"/>
    </source>
</evidence>
<dbReference type="SUPFAM" id="SSF52954">
    <property type="entry name" value="Class II aaRS ABD-related"/>
    <property type="match status" value="1"/>
</dbReference>
<dbReference type="PANTHER" id="PTHR43707">
    <property type="entry name" value="HISTIDYL-TRNA SYNTHETASE"/>
    <property type="match status" value="1"/>
</dbReference>
<keyword evidence="4 9" id="KW-0547">Nucleotide-binding</keyword>
<comment type="caution">
    <text evidence="12">The sequence shown here is derived from an EMBL/GenBank/DDBJ whole genome shotgun (WGS) entry which is preliminary data.</text>
</comment>
<dbReference type="InterPro" id="IPR015807">
    <property type="entry name" value="His-tRNA-ligase"/>
</dbReference>
<evidence type="ECO:0000256" key="8">
    <source>
        <dbReference type="ARBA" id="ARBA00047639"/>
    </source>
</evidence>
<dbReference type="AlphaFoldDB" id="A0A7X9NFU6"/>
<accession>A0A7X9NFU6</accession>
<dbReference type="Pfam" id="PF13393">
    <property type="entry name" value="tRNA-synt_His"/>
    <property type="match status" value="1"/>
</dbReference>
<dbReference type="Pfam" id="PF03129">
    <property type="entry name" value="HGTP_anticodon"/>
    <property type="match status" value="1"/>
</dbReference>
<dbReference type="SUPFAM" id="SSF55681">
    <property type="entry name" value="Class II aaRS and biotin synthetases"/>
    <property type="match status" value="1"/>
</dbReference>
<feature type="domain" description="Aminoacyl-transfer RNA synthetases class-II family profile" evidence="11">
    <location>
        <begin position="20"/>
        <end position="329"/>
    </location>
</feature>
<dbReference type="InterPro" id="IPR004154">
    <property type="entry name" value="Anticodon-bd"/>
</dbReference>
<evidence type="ECO:0000256" key="3">
    <source>
        <dbReference type="ARBA" id="ARBA00022598"/>
    </source>
</evidence>
<reference evidence="12 13" key="1">
    <citation type="submission" date="2020-04" db="EMBL/GenBank/DDBJ databases">
        <authorList>
            <person name="Hitch T.C.A."/>
            <person name="Wylensek D."/>
            <person name="Clavel T."/>
        </authorList>
    </citation>
    <scope>NUCLEOTIDE SEQUENCE [LARGE SCALE GENOMIC DNA]</scope>
    <source>
        <strain evidence="12 13">BSM-383-APC-22F</strain>
    </source>
</reference>
<comment type="catalytic activity">
    <reaction evidence="8 9">
        <text>tRNA(His) + L-histidine + ATP = L-histidyl-tRNA(His) + AMP + diphosphate + H(+)</text>
        <dbReference type="Rhea" id="RHEA:17313"/>
        <dbReference type="Rhea" id="RHEA-COMP:9665"/>
        <dbReference type="Rhea" id="RHEA-COMP:9689"/>
        <dbReference type="ChEBI" id="CHEBI:15378"/>
        <dbReference type="ChEBI" id="CHEBI:30616"/>
        <dbReference type="ChEBI" id="CHEBI:33019"/>
        <dbReference type="ChEBI" id="CHEBI:57595"/>
        <dbReference type="ChEBI" id="CHEBI:78442"/>
        <dbReference type="ChEBI" id="CHEBI:78527"/>
        <dbReference type="ChEBI" id="CHEBI:456215"/>
        <dbReference type="EC" id="6.1.1.21"/>
    </reaction>
</comment>
<dbReference type="GO" id="GO:0005524">
    <property type="term" value="F:ATP binding"/>
    <property type="evidence" value="ECO:0007669"/>
    <property type="project" value="UniProtKB-UniRule"/>
</dbReference>
<evidence type="ECO:0000259" key="11">
    <source>
        <dbReference type="PROSITE" id="PS50862"/>
    </source>
</evidence>
<dbReference type="NCBIfam" id="TIGR00442">
    <property type="entry name" value="hisS"/>
    <property type="match status" value="1"/>
</dbReference>
<keyword evidence="7 9" id="KW-0030">Aminoacyl-tRNA synthetase</keyword>
<protein>
    <recommendedName>
        <fullName evidence="9">Histidine--tRNA ligase</fullName>
        <ecNumber evidence="9">6.1.1.21</ecNumber>
    </recommendedName>
    <alternativeName>
        <fullName evidence="9">Histidyl-tRNA synthetase</fullName>
        <shortName evidence="9">HisRS</shortName>
    </alternativeName>
</protein>
<name>A0A7X9NFU6_9FIRM</name>
<dbReference type="InterPro" id="IPR004516">
    <property type="entry name" value="HisRS/HisZ"/>
</dbReference>
<feature type="binding site" evidence="10">
    <location>
        <position position="258"/>
    </location>
    <ligand>
        <name>L-histidine</name>
        <dbReference type="ChEBI" id="CHEBI:57595"/>
    </ligand>
</feature>
<evidence type="ECO:0000313" key="13">
    <source>
        <dbReference type="Proteomes" id="UP000540014"/>
    </source>
</evidence>
<dbReference type="PROSITE" id="PS50862">
    <property type="entry name" value="AA_TRNA_LIGASE_II"/>
    <property type="match status" value="1"/>
</dbReference>
<feature type="binding site" evidence="10">
    <location>
        <position position="127"/>
    </location>
    <ligand>
        <name>L-histidine</name>
        <dbReference type="ChEBI" id="CHEBI:57595"/>
    </ligand>
</feature>
<dbReference type="RefSeq" id="WP_168964521.1">
    <property type="nucleotide sequence ID" value="NZ_CALZNX010000003.1"/>
</dbReference>
<gene>
    <name evidence="9" type="primary">hisS</name>
    <name evidence="12" type="ORF">HF861_00890</name>
</gene>
<dbReference type="CDD" id="cd00859">
    <property type="entry name" value="HisRS_anticodon"/>
    <property type="match status" value="1"/>
</dbReference>
<dbReference type="InterPro" id="IPR033656">
    <property type="entry name" value="HisRS_anticodon"/>
</dbReference>
<keyword evidence="5 9" id="KW-0067">ATP-binding</keyword>
<keyword evidence="3 9" id="KW-0436">Ligase</keyword>
<keyword evidence="6 9" id="KW-0648">Protein biosynthesis</keyword>
<dbReference type="InterPro" id="IPR045864">
    <property type="entry name" value="aa-tRNA-synth_II/BPL/LPL"/>
</dbReference>
<evidence type="ECO:0000256" key="2">
    <source>
        <dbReference type="ARBA" id="ARBA00022490"/>
    </source>
</evidence>
<dbReference type="InterPro" id="IPR036621">
    <property type="entry name" value="Anticodon-bd_dom_sf"/>
</dbReference>
<feature type="binding site" evidence="10">
    <location>
        <position position="113"/>
    </location>
    <ligand>
        <name>L-histidine</name>
        <dbReference type="ChEBI" id="CHEBI:57595"/>
    </ligand>
</feature>
<dbReference type="EC" id="6.1.1.21" evidence="9"/>
<dbReference type="InterPro" id="IPR006195">
    <property type="entry name" value="aa-tRNA-synth_II"/>
</dbReference>
<dbReference type="InterPro" id="IPR041715">
    <property type="entry name" value="HisRS-like_core"/>
</dbReference>
<dbReference type="GO" id="GO:0140096">
    <property type="term" value="F:catalytic activity, acting on a protein"/>
    <property type="evidence" value="ECO:0007669"/>
    <property type="project" value="UniProtKB-ARBA"/>
</dbReference>
<dbReference type="GO" id="GO:0004821">
    <property type="term" value="F:histidine-tRNA ligase activity"/>
    <property type="evidence" value="ECO:0007669"/>
    <property type="project" value="UniProtKB-UniRule"/>
</dbReference>
<dbReference type="GO" id="GO:0016740">
    <property type="term" value="F:transferase activity"/>
    <property type="evidence" value="ECO:0007669"/>
    <property type="project" value="UniProtKB-ARBA"/>
</dbReference>
<evidence type="ECO:0000256" key="6">
    <source>
        <dbReference type="ARBA" id="ARBA00022917"/>
    </source>
</evidence>
<dbReference type="PANTHER" id="PTHR43707:SF1">
    <property type="entry name" value="HISTIDINE--TRNA LIGASE, MITOCHONDRIAL-RELATED"/>
    <property type="match status" value="1"/>
</dbReference>
<dbReference type="GO" id="GO:0005737">
    <property type="term" value="C:cytoplasm"/>
    <property type="evidence" value="ECO:0007669"/>
    <property type="project" value="UniProtKB-SubCell"/>
</dbReference>
<dbReference type="Gene3D" id="3.40.50.800">
    <property type="entry name" value="Anticodon-binding domain"/>
    <property type="match status" value="1"/>
</dbReference>
<evidence type="ECO:0000256" key="5">
    <source>
        <dbReference type="ARBA" id="ARBA00022840"/>
    </source>
</evidence>
<evidence type="ECO:0000256" key="1">
    <source>
        <dbReference type="ARBA" id="ARBA00008226"/>
    </source>
</evidence>
<evidence type="ECO:0000256" key="10">
    <source>
        <dbReference type="PIRSR" id="PIRSR001549-1"/>
    </source>
</evidence>
<dbReference type="GO" id="GO:0006427">
    <property type="term" value="P:histidyl-tRNA aminoacylation"/>
    <property type="evidence" value="ECO:0007669"/>
    <property type="project" value="UniProtKB-UniRule"/>
</dbReference>
<dbReference type="CDD" id="cd00773">
    <property type="entry name" value="HisRS-like_core"/>
    <property type="match status" value="1"/>
</dbReference>
<dbReference type="PIRSF" id="PIRSF001549">
    <property type="entry name" value="His-tRNA_synth"/>
    <property type="match status" value="1"/>
</dbReference>
<dbReference type="EMBL" id="JABAFR010000001">
    <property type="protein sequence ID" value="NME43445.1"/>
    <property type="molecule type" value="Genomic_DNA"/>
</dbReference>
<sequence length="436" mass="50331">MSYQIPRGCQDILPEQSYAWQSLERTLREFCYLYNYDEIRTPIFEHTNVFKRENDSSDMVNKEMYTFKLENSKTSLTIRPEGTAGVVRSFVENKMYANPDLPVKLYYMGPMARHERPQKGRLRIFNQFGVECLGNKSPYTDVETIALAFSILKALGLQDLKVCLNTLGDDDSRANYRQALKDYFAPYKEELCSDCKRRYEQNPLRILDCKVDKDKECMKHVPKMKDYLNEESKSYFDTVCALLDELEIPYEIDDQLVRGLDYYTHTVFEIVSLNKEMGAQSTVLAGGRYDGLIPYFGGPEAMSGIGWALGMERLLIALEAEGIELGQKPDLDVFVMCLDEEARTYAFKALTELRAYGYRCEMDMLGRGFKGQFKAADRSHAQFALLLGNKEAQDQTITIKNLKEKTQETIAREALIGYVDAHMEEEHEHHHQEEEE</sequence>
<evidence type="ECO:0000256" key="4">
    <source>
        <dbReference type="ARBA" id="ARBA00022741"/>
    </source>
</evidence>
<comment type="subunit">
    <text evidence="9">Homodimer.</text>
</comment>
<proteinExistence type="inferred from homology"/>
<feature type="binding site" evidence="10">
    <location>
        <begin position="81"/>
        <end position="83"/>
    </location>
    <ligand>
        <name>L-histidine</name>
        <dbReference type="ChEBI" id="CHEBI:57595"/>
    </ligand>
</feature>
<evidence type="ECO:0000256" key="7">
    <source>
        <dbReference type="ARBA" id="ARBA00023146"/>
    </source>
</evidence>